<evidence type="ECO:0000256" key="4">
    <source>
        <dbReference type="ARBA" id="ARBA00023157"/>
    </source>
</evidence>
<dbReference type="Gene3D" id="3.40.30.10">
    <property type="entry name" value="Glutaredoxin"/>
    <property type="match status" value="1"/>
</dbReference>
<comment type="caution">
    <text evidence="7">The sequence shown here is derived from an EMBL/GenBank/DDBJ whole genome shotgun (WGS) entry which is preliminary data.</text>
</comment>
<dbReference type="InterPro" id="IPR036249">
    <property type="entry name" value="Thioredoxin-like_sf"/>
</dbReference>
<evidence type="ECO:0000256" key="3">
    <source>
        <dbReference type="ARBA" id="ARBA00023002"/>
    </source>
</evidence>
<dbReference type="GO" id="GO:0016491">
    <property type="term" value="F:oxidoreductase activity"/>
    <property type="evidence" value="ECO:0007669"/>
    <property type="project" value="UniProtKB-KW"/>
</dbReference>
<keyword evidence="4" id="KW-1015">Disulfide bond</keyword>
<evidence type="ECO:0000259" key="6">
    <source>
        <dbReference type="Pfam" id="PF13462"/>
    </source>
</evidence>
<evidence type="ECO:0000313" key="8">
    <source>
        <dbReference type="Proteomes" id="UP000576393"/>
    </source>
</evidence>
<dbReference type="SUPFAM" id="SSF52833">
    <property type="entry name" value="Thioredoxin-like"/>
    <property type="match status" value="1"/>
</dbReference>
<keyword evidence="8" id="KW-1185">Reference proteome</keyword>
<dbReference type="AlphaFoldDB" id="A0A852V8Q0"/>
<evidence type="ECO:0000256" key="5">
    <source>
        <dbReference type="ARBA" id="ARBA00023284"/>
    </source>
</evidence>
<dbReference type="GO" id="GO:0016853">
    <property type="term" value="F:isomerase activity"/>
    <property type="evidence" value="ECO:0007669"/>
    <property type="project" value="UniProtKB-KW"/>
</dbReference>
<evidence type="ECO:0000256" key="1">
    <source>
        <dbReference type="ARBA" id="ARBA00005791"/>
    </source>
</evidence>
<feature type="domain" description="Thioredoxin-like fold" evidence="6">
    <location>
        <begin position="30"/>
        <end position="178"/>
    </location>
</feature>
<dbReference type="PANTHER" id="PTHR13887:SF14">
    <property type="entry name" value="DISULFIDE BOND FORMATION PROTEIN D"/>
    <property type="match status" value="1"/>
</dbReference>
<name>A0A852V8Q0_9ACTN</name>
<comment type="similarity">
    <text evidence="1">Belongs to the thioredoxin family. DsbA subfamily.</text>
</comment>
<dbReference type="PANTHER" id="PTHR13887">
    <property type="entry name" value="GLUTATHIONE S-TRANSFERASE KAPPA"/>
    <property type="match status" value="1"/>
</dbReference>
<proteinExistence type="inferred from homology"/>
<dbReference type="RefSeq" id="WP_179828577.1">
    <property type="nucleotide sequence ID" value="NZ_CP192034.1"/>
</dbReference>
<evidence type="ECO:0000256" key="2">
    <source>
        <dbReference type="ARBA" id="ARBA00022729"/>
    </source>
</evidence>
<accession>A0A852V8Q0</accession>
<dbReference type="EMBL" id="JACCCO010000003">
    <property type="protein sequence ID" value="NYF44460.1"/>
    <property type="molecule type" value="Genomic_DNA"/>
</dbReference>
<reference evidence="7 8" key="1">
    <citation type="submission" date="2020-07" db="EMBL/GenBank/DDBJ databases">
        <title>Sequencing the genomes of 1000 actinobacteria strains.</title>
        <authorList>
            <person name="Klenk H.-P."/>
        </authorList>
    </citation>
    <scope>NUCLEOTIDE SEQUENCE [LARGE SCALE GENOMIC DNA]</scope>
    <source>
        <strain evidence="7 8">DSM 45763</strain>
    </source>
</reference>
<dbReference type="Pfam" id="PF13462">
    <property type="entry name" value="Thioredoxin_4"/>
    <property type="match status" value="1"/>
</dbReference>
<protein>
    <submittedName>
        <fullName evidence="7">Protein-disulfide isomerase</fullName>
    </submittedName>
</protein>
<organism evidence="7 8">
    <name type="scientific">Streptosporangium sandarakinum</name>
    <dbReference type="NCBI Taxonomy" id="1260955"/>
    <lineage>
        <taxon>Bacteria</taxon>
        <taxon>Bacillati</taxon>
        <taxon>Actinomycetota</taxon>
        <taxon>Actinomycetes</taxon>
        <taxon>Streptosporangiales</taxon>
        <taxon>Streptosporangiaceae</taxon>
        <taxon>Streptosporangium</taxon>
    </lineage>
</organism>
<dbReference type="InterPro" id="IPR012336">
    <property type="entry name" value="Thioredoxin-like_fold"/>
</dbReference>
<dbReference type="CDD" id="cd02972">
    <property type="entry name" value="DsbA_family"/>
    <property type="match status" value="1"/>
</dbReference>
<keyword evidence="7" id="KW-0413">Isomerase</keyword>
<sequence>MAGWPDGVARPERVPAGASADGAGIVVGAGPVTVDVYVDFLCPFCRRFEESAGPTLERLTADGAVSVVYHPMGFLDWLSPDRYSSRAAAASGCAADAGRFTEYARMLFRWQPAEGGPGLSDEELVEAGGAAGVVDGSFGECVRAGVHLGWVGFVTAMAGRAGVEATPSVLVEGLGVSADTASIVGAVLEAGRG</sequence>
<dbReference type="Proteomes" id="UP000576393">
    <property type="component" value="Unassembled WGS sequence"/>
</dbReference>
<keyword evidence="5" id="KW-0676">Redox-active center</keyword>
<keyword evidence="3" id="KW-0560">Oxidoreductase</keyword>
<keyword evidence="2" id="KW-0732">Signal</keyword>
<evidence type="ECO:0000313" key="7">
    <source>
        <dbReference type="EMBL" id="NYF44460.1"/>
    </source>
</evidence>
<gene>
    <name evidence="7" type="ORF">HDA43_006687</name>
</gene>